<dbReference type="AlphaFoldDB" id="A0A9N9ILM4"/>
<dbReference type="OrthoDB" id="2449280at2759"/>
<comment type="caution">
    <text evidence="1">The sequence shown here is derived from an EMBL/GenBank/DDBJ whole genome shotgun (WGS) entry which is preliminary data.</text>
</comment>
<sequence>NNCLHALNRHLNEKSTLLKLINILDKKVYYKLWQVFNVKVKNLANQGLAECTGSTGFTEVKILHNMNHPIMTRDIPT</sequence>
<organism evidence="1 2">
    <name type="scientific">Funneliformis caledonium</name>
    <dbReference type="NCBI Taxonomy" id="1117310"/>
    <lineage>
        <taxon>Eukaryota</taxon>
        <taxon>Fungi</taxon>
        <taxon>Fungi incertae sedis</taxon>
        <taxon>Mucoromycota</taxon>
        <taxon>Glomeromycotina</taxon>
        <taxon>Glomeromycetes</taxon>
        <taxon>Glomerales</taxon>
        <taxon>Glomeraceae</taxon>
        <taxon>Funneliformis</taxon>
    </lineage>
</organism>
<protein>
    <submittedName>
        <fullName evidence="1">5959_t:CDS:1</fullName>
    </submittedName>
</protein>
<keyword evidence="2" id="KW-1185">Reference proteome</keyword>
<reference evidence="1" key="1">
    <citation type="submission" date="2021-06" db="EMBL/GenBank/DDBJ databases">
        <authorList>
            <person name="Kallberg Y."/>
            <person name="Tangrot J."/>
            <person name="Rosling A."/>
        </authorList>
    </citation>
    <scope>NUCLEOTIDE SEQUENCE</scope>
    <source>
        <strain evidence="1">UK204</strain>
    </source>
</reference>
<feature type="non-terminal residue" evidence="1">
    <location>
        <position position="1"/>
    </location>
</feature>
<proteinExistence type="predicted"/>
<dbReference type="EMBL" id="CAJVPQ010014887">
    <property type="protein sequence ID" value="CAG8740898.1"/>
    <property type="molecule type" value="Genomic_DNA"/>
</dbReference>
<gene>
    <name evidence="1" type="ORF">FCALED_LOCUS15611</name>
</gene>
<evidence type="ECO:0000313" key="1">
    <source>
        <dbReference type="EMBL" id="CAG8740898.1"/>
    </source>
</evidence>
<feature type="non-terminal residue" evidence="1">
    <location>
        <position position="77"/>
    </location>
</feature>
<accession>A0A9N9ILM4</accession>
<evidence type="ECO:0000313" key="2">
    <source>
        <dbReference type="Proteomes" id="UP000789570"/>
    </source>
</evidence>
<name>A0A9N9ILM4_9GLOM</name>
<dbReference type="Proteomes" id="UP000789570">
    <property type="component" value="Unassembled WGS sequence"/>
</dbReference>